<gene>
    <name evidence="2" type="ORF">GCM10023224_04670</name>
</gene>
<evidence type="ECO:0000313" key="3">
    <source>
        <dbReference type="Proteomes" id="UP001499993"/>
    </source>
</evidence>
<feature type="transmembrane region" description="Helical" evidence="1">
    <location>
        <begin position="80"/>
        <end position="100"/>
    </location>
</feature>
<reference evidence="3" key="1">
    <citation type="journal article" date="2019" name="Int. J. Syst. Evol. Microbiol.">
        <title>The Global Catalogue of Microorganisms (GCM) 10K type strain sequencing project: providing services to taxonomists for standard genome sequencing and annotation.</title>
        <authorList>
            <consortium name="The Broad Institute Genomics Platform"/>
            <consortium name="The Broad Institute Genome Sequencing Center for Infectious Disease"/>
            <person name="Wu L."/>
            <person name="Ma J."/>
        </authorList>
    </citation>
    <scope>NUCLEOTIDE SEQUENCE [LARGE SCALE GENOMIC DNA]</scope>
    <source>
        <strain evidence="3">JCM 18123</strain>
    </source>
</reference>
<keyword evidence="1" id="KW-0472">Membrane</keyword>
<name>A0ABP9G5U1_9ACTN</name>
<organism evidence="2 3">
    <name type="scientific">Streptomonospora halophila</name>
    <dbReference type="NCBI Taxonomy" id="427369"/>
    <lineage>
        <taxon>Bacteria</taxon>
        <taxon>Bacillati</taxon>
        <taxon>Actinomycetota</taxon>
        <taxon>Actinomycetes</taxon>
        <taxon>Streptosporangiales</taxon>
        <taxon>Nocardiopsidaceae</taxon>
        <taxon>Streptomonospora</taxon>
    </lineage>
</organism>
<dbReference type="RefSeq" id="WP_345555247.1">
    <property type="nucleotide sequence ID" value="NZ_BAABIK010000002.1"/>
</dbReference>
<comment type="caution">
    <text evidence="2">The sequence shown here is derived from an EMBL/GenBank/DDBJ whole genome shotgun (WGS) entry which is preliminary data.</text>
</comment>
<proteinExistence type="predicted"/>
<keyword evidence="1" id="KW-0812">Transmembrane</keyword>
<sequence length="131" mass="13758">METLSAGVVRTATPGVETIVSALPYLTPAQWALAASGVLFVGAATVAAAHRRGPREEFTDRARREAAQARAQWDRGGVDLAMVRDTALWMLAIAALAVFLVSDSPVVHWTGAALAVACSVATVLVDWRTAS</sequence>
<protein>
    <recommendedName>
        <fullName evidence="4">SdpI/YhfL protein family protein</fullName>
    </recommendedName>
</protein>
<keyword evidence="1" id="KW-1133">Transmembrane helix</keyword>
<accession>A0ABP9G5U1</accession>
<evidence type="ECO:0008006" key="4">
    <source>
        <dbReference type="Google" id="ProtNLM"/>
    </source>
</evidence>
<evidence type="ECO:0000313" key="2">
    <source>
        <dbReference type="EMBL" id="GAA4928513.1"/>
    </source>
</evidence>
<dbReference type="EMBL" id="BAABIK010000002">
    <property type="protein sequence ID" value="GAA4928513.1"/>
    <property type="molecule type" value="Genomic_DNA"/>
</dbReference>
<keyword evidence="3" id="KW-1185">Reference proteome</keyword>
<feature type="transmembrane region" description="Helical" evidence="1">
    <location>
        <begin position="106"/>
        <end position="125"/>
    </location>
</feature>
<feature type="transmembrane region" description="Helical" evidence="1">
    <location>
        <begin position="31"/>
        <end position="49"/>
    </location>
</feature>
<evidence type="ECO:0000256" key="1">
    <source>
        <dbReference type="SAM" id="Phobius"/>
    </source>
</evidence>
<dbReference type="Proteomes" id="UP001499993">
    <property type="component" value="Unassembled WGS sequence"/>
</dbReference>